<feature type="transmembrane region" description="Helical" evidence="7">
    <location>
        <begin position="180"/>
        <end position="201"/>
    </location>
</feature>
<evidence type="ECO:0000313" key="9">
    <source>
        <dbReference type="EMBL" id="ODG89770.1"/>
    </source>
</evidence>
<keyword evidence="4 7" id="KW-0812">Transmembrane</keyword>
<dbReference type="PANTHER" id="PTHR32322">
    <property type="entry name" value="INNER MEMBRANE TRANSPORTER"/>
    <property type="match status" value="1"/>
</dbReference>
<dbReference type="RefSeq" id="WP_069035538.1">
    <property type="nucleotide sequence ID" value="NZ_MDKC01000037.1"/>
</dbReference>
<evidence type="ECO:0000256" key="4">
    <source>
        <dbReference type="ARBA" id="ARBA00022692"/>
    </source>
</evidence>
<evidence type="ECO:0000256" key="6">
    <source>
        <dbReference type="ARBA" id="ARBA00023136"/>
    </source>
</evidence>
<name>A0ABX2ZLZ5_9BACI</name>
<dbReference type="Proteomes" id="UP000094580">
    <property type="component" value="Unassembled WGS sequence"/>
</dbReference>
<dbReference type="EMBL" id="MDKC01000037">
    <property type="protein sequence ID" value="ODG89770.1"/>
    <property type="molecule type" value="Genomic_DNA"/>
</dbReference>
<feature type="transmembrane region" description="Helical" evidence="7">
    <location>
        <begin position="123"/>
        <end position="143"/>
    </location>
</feature>
<feature type="transmembrane region" description="Helical" evidence="7">
    <location>
        <begin position="243"/>
        <end position="261"/>
    </location>
</feature>
<evidence type="ECO:0000256" key="7">
    <source>
        <dbReference type="SAM" id="Phobius"/>
    </source>
</evidence>
<feature type="transmembrane region" description="Helical" evidence="7">
    <location>
        <begin position="7"/>
        <end position="27"/>
    </location>
</feature>
<dbReference type="InterPro" id="IPR037185">
    <property type="entry name" value="EmrE-like"/>
</dbReference>
<feature type="transmembrane region" description="Helical" evidence="7">
    <location>
        <begin position="33"/>
        <end position="52"/>
    </location>
</feature>
<proteinExistence type="inferred from homology"/>
<dbReference type="InterPro" id="IPR000620">
    <property type="entry name" value="EamA_dom"/>
</dbReference>
<feature type="transmembrane region" description="Helical" evidence="7">
    <location>
        <begin position="149"/>
        <end position="168"/>
    </location>
</feature>
<feature type="domain" description="EamA" evidence="8">
    <location>
        <begin position="152"/>
        <end position="286"/>
    </location>
</feature>
<feature type="transmembrane region" description="Helical" evidence="7">
    <location>
        <begin position="267"/>
        <end position="285"/>
    </location>
</feature>
<evidence type="ECO:0000313" key="10">
    <source>
        <dbReference type="Proteomes" id="UP000094580"/>
    </source>
</evidence>
<feature type="transmembrane region" description="Helical" evidence="7">
    <location>
        <begin position="64"/>
        <end position="83"/>
    </location>
</feature>
<organism evidence="9 10">
    <name type="scientific">Gottfriedia luciferensis</name>
    <dbReference type="NCBI Taxonomy" id="178774"/>
    <lineage>
        <taxon>Bacteria</taxon>
        <taxon>Bacillati</taxon>
        <taxon>Bacillota</taxon>
        <taxon>Bacilli</taxon>
        <taxon>Bacillales</taxon>
        <taxon>Bacillaceae</taxon>
        <taxon>Gottfriedia</taxon>
    </lineage>
</organism>
<comment type="similarity">
    <text evidence="2">Belongs to the EamA transporter family.</text>
</comment>
<gene>
    <name evidence="9" type="ORF">BED47_15270</name>
</gene>
<accession>A0ABX2ZLZ5</accession>
<evidence type="ECO:0000259" key="8">
    <source>
        <dbReference type="Pfam" id="PF00892"/>
    </source>
</evidence>
<comment type="subcellular location">
    <subcellularLocation>
        <location evidence="1">Cell membrane</location>
        <topology evidence="1">Multi-pass membrane protein</topology>
    </subcellularLocation>
</comment>
<keyword evidence="6 7" id="KW-0472">Membrane</keyword>
<feature type="transmembrane region" description="Helical" evidence="7">
    <location>
        <begin position="95"/>
        <end position="114"/>
    </location>
</feature>
<keyword evidence="10" id="KW-1185">Reference proteome</keyword>
<dbReference type="SUPFAM" id="SSF103481">
    <property type="entry name" value="Multidrug resistance efflux transporter EmrE"/>
    <property type="match status" value="2"/>
</dbReference>
<protein>
    <recommendedName>
        <fullName evidence="8">EamA domain-containing protein</fullName>
    </recommendedName>
</protein>
<reference evidence="9 10" key="1">
    <citation type="submission" date="2016-07" db="EMBL/GenBank/DDBJ databases">
        <authorList>
            <person name="Townsley L."/>
            <person name="Shank E.A."/>
        </authorList>
    </citation>
    <scope>NUCLEOTIDE SEQUENCE [LARGE SCALE GENOMIC DNA]</scope>
    <source>
        <strain evidence="9 10">CH01</strain>
    </source>
</reference>
<sequence>MKKLYGALFLLSIIWSTSFLFIKLLLNDIGPEAIVFYRCFFGAMTLLIIMLIKKVKIDYKNLPKMSLIIVISLFNHAIPWLFLSFSETHLQSNEAAVLNAFTPIATLIIGYFFFSQKIHKKQWIGLMIGIVGLMIMMNLNPSTIFSDNIIYSILMLFVTFCYGLGSHLTKKYLQKIDVMIVSFLTLGISGVFGFFYMIIVGKGTLKPFVNFEVFSGVFGLGVICSGLAYLLFYYMVKEGSAEFATMVTYIVPVFASIWGFFFLSEPLSFKMILGLLIVLLGVFITNSKQKSKMNNSKANAAS</sequence>
<dbReference type="Gene3D" id="1.10.3730.20">
    <property type="match status" value="2"/>
</dbReference>
<evidence type="ECO:0000256" key="3">
    <source>
        <dbReference type="ARBA" id="ARBA00022475"/>
    </source>
</evidence>
<evidence type="ECO:0000256" key="5">
    <source>
        <dbReference type="ARBA" id="ARBA00022989"/>
    </source>
</evidence>
<evidence type="ECO:0000256" key="2">
    <source>
        <dbReference type="ARBA" id="ARBA00007362"/>
    </source>
</evidence>
<dbReference type="Pfam" id="PF00892">
    <property type="entry name" value="EamA"/>
    <property type="match status" value="2"/>
</dbReference>
<dbReference type="PANTHER" id="PTHR32322:SF18">
    <property type="entry name" value="S-ADENOSYLMETHIONINE_S-ADENOSYLHOMOCYSTEINE TRANSPORTER"/>
    <property type="match status" value="1"/>
</dbReference>
<keyword evidence="5 7" id="KW-1133">Transmembrane helix</keyword>
<feature type="domain" description="EamA" evidence="8">
    <location>
        <begin position="7"/>
        <end position="137"/>
    </location>
</feature>
<keyword evidence="3" id="KW-1003">Cell membrane</keyword>
<dbReference type="InterPro" id="IPR050638">
    <property type="entry name" value="AA-Vitamin_Transporters"/>
</dbReference>
<feature type="transmembrane region" description="Helical" evidence="7">
    <location>
        <begin position="213"/>
        <end position="236"/>
    </location>
</feature>
<evidence type="ECO:0000256" key="1">
    <source>
        <dbReference type="ARBA" id="ARBA00004651"/>
    </source>
</evidence>
<comment type="caution">
    <text evidence="9">The sequence shown here is derived from an EMBL/GenBank/DDBJ whole genome shotgun (WGS) entry which is preliminary data.</text>
</comment>